<evidence type="ECO:0000313" key="2">
    <source>
        <dbReference type="EMBL" id="MEI9403642.1"/>
    </source>
</evidence>
<evidence type="ECO:0000313" key="3">
    <source>
        <dbReference type="Proteomes" id="UP001366503"/>
    </source>
</evidence>
<sequence>MLGRNPCWYVHLLGRAEPFSPQPYRQLAAVLRASGEAESADAILVAARDRELTTDVRDGAYVEAIGLGVLKYAIAYGVGSGLFRVLYWVVLFAALGAVVLFASKSGRRKGIMWCTGVSIDHLLPIVELNKEFAEFFDDPGRERLRGWQIGYFAVHALVGYLLASFLVAGLAGLTQTP</sequence>
<feature type="transmembrane region" description="Helical" evidence="1">
    <location>
        <begin position="85"/>
        <end position="103"/>
    </location>
</feature>
<dbReference type="RefSeq" id="WP_337094009.1">
    <property type="nucleotide sequence ID" value="NZ_JAPYKO010000010.1"/>
</dbReference>
<dbReference type="EMBL" id="JAPYKO010000010">
    <property type="protein sequence ID" value="MEI9403642.1"/>
    <property type="molecule type" value="Genomic_DNA"/>
</dbReference>
<keyword evidence="1" id="KW-1133">Transmembrane helix</keyword>
<proteinExistence type="predicted"/>
<evidence type="ECO:0000256" key="1">
    <source>
        <dbReference type="SAM" id="Phobius"/>
    </source>
</evidence>
<dbReference type="Proteomes" id="UP001366503">
    <property type="component" value="Unassembled WGS sequence"/>
</dbReference>
<gene>
    <name evidence="2" type="ORF">O7A05_15915</name>
</gene>
<accession>A0ABU8KE08</accession>
<keyword evidence="3" id="KW-1185">Reference proteome</keyword>
<reference evidence="2 3" key="1">
    <citation type="submission" date="2022-12" db="EMBL/GenBank/DDBJ databases">
        <authorList>
            <person name="Muema E."/>
        </authorList>
    </citation>
    <scope>NUCLEOTIDE SEQUENCE [LARGE SCALE GENOMIC DNA]</scope>
    <source>
        <strain evidence="3">1330</strain>
    </source>
</reference>
<organism evidence="2 3">
    <name type="scientific">Mesorhizobium argentiipisi</name>
    <dbReference type="NCBI Taxonomy" id="3015175"/>
    <lineage>
        <taxon>Bacteria</taxon>
        <taxon>Pseudomonadati</taxon>
        <taxon>Pseudomonadota</taxon>
        <taxon>Alphaproteobacteria</taxon>
        <taxon>Hyphomicrobiales</taxon>
        <taxon>Phyllobacteriaceae</taxon>
        <taxon>Mesorhizobium</taxon>
    </lineage>
</organism>
<keyword evidence="1" id="KW-0472">Membrane</keyword>
<feature type="transmembrane region" description="Helical" evidence="1">
    <location>
        <begin position="149"/>
        <end position="173"/>
    </location>
</feature>
<comment type="caution">
    <text evidence="2">The sequence shown here is derived from an EMBL/GenBank/DDBJ whole genome shotgun (WGS) entry which is preliminary data.</text>
</comment>
<keyword evidence="1" id="KW-0812">Transmembrane</keyword>
<protein>
    <submittedName>
        <fullName evidence="2">Uncharacterized protein</fullName>
    </submittedName>
</protein>
<name>A0ABU8KE08_9HYPH</name>